<dbReference type="GO" id="GO:0003735">
    <property type="term" value="F:structural constituent of ribosome"/>
    <property type="evidence" value="ECO:0007669"/>
    <property type="project" value="InterPro"/>
</dbReference>
<feature type="domain" description="Nudix hydrolase" evidence="9">
    <location>
        <begin position="121"/>
        <end position="257"/>
    </location>
</feature>
<dbReference type="GO" id="GO:0005762">
    <property type="term" value="C:mitochondrial large ribosomal subunit"/>
    <property type="evidence" value="ECO:0007669"/>
    <property type="project" value="TreeGrafter"/>
</dbReference>
<dbReference type="SUPFAM" id="SSF55811">
    <property type="entry name" value="Nudix"/>
    <property type="match status" value="1"/>
</dbReference>
<evidence type="ECO:0000256" key="2">
    <source>
        <dbReference type="ARBA" id="ARBA00009070"/>
    </source>
</evidence>
<evidence type="ECO:0000256" key="1">
    <source>
        <dbReference type="ARBA" id="ARBA00004173"/>
    </source>
</evidence>
<keyword evidence="5" id="KW-0496">Mitochondrion</keyword>
<gene>
    <name evidence="11" type="primary">LOC113208797</name>
</gene>
<dbReference type="InterPro" id="IPR000086">
    <property type="entry name" value="NUDIX_hydrolase_dom"/>
</dbReference>
<dbReference type="InterPro" id="IPR040008">
    <property type="entry name" value="Ribosomal_mL46"/>
</dbReference>
<keyword evidence="3" id="KW-0809">Transit peptide</keyword>
<reference evidence="11" key="1">
    <citation type="submission" date="2025-08" db="UniProtKB">
        <authorList>
            <consortium name="RefSeq"/>
        </authorList>
    </citation>
    <scope>IDENTIFICATION</scope>
    <source>
        <tissue evidence="11">Whole organism</tissue>
    </source>
</reference>
<keyword evidence="10" id="KW-1185">Reference proteome</keyword>
<dbReference type="FunFam" id="3.90.79.10:FF:000018">
    <property type="entry name" value="39S ribosomal protein L46, mitochondrial"/>
    <property type="match status" value="1"/>
</dbReference>
<dbReference type="RefSeq" id="XP_026281759.1">
    <property type="nucleotide sequence ID" value="XM_026425974.2"/>
</dbReference>
<dbReference type="CDD" id="cd04661">
    <property type="entry name" value="NUDIX_MRP_L46"/>
    <property type="match status" value="1"/>
</dbReference>
<evidence type="ECO:0000313" key="10">
    <source>
        <dbReference type="Proteomes" id="UP000504606"/>
    </source>
</evidence>
<dbReference type="InterPro" id="IPR015797">
    <property type="entry name" value="NUDIX_hydrolase-like_dom_sf"/>
</dbReference>
<keyword evidence="4 11" id="KW-0689">Ribosomal protein</keyword>
<dbReference type="Gene3D" id="3.90.79.10">
    <property type="entry name" value="Nucleoside Triphosphate Pyrophosphohydrolase"/>
    <property type="match status" value="1"/>
</dbReference>
<protein>
    <recommendedName>
        <fullName evidence="7">Large ribosomal subunit protein mL46</fullName>
    </recommendedName>
    <alternativeName>
        <fullName evidence="8">39S ribosomal protein L46, mitochondrial</fullName>
    </alternativeName>
</protein>
<proteinExistence type="inferred from homology"/>
<sequence length="259" mass="30158">MLRQGSSRVLNILVRSKSSSASAQGKWNLVSSVCLQRKPVLSKEMTDLEKDVQKLLFQIETEKSWKNDWELEAEKDLKEMDQIKAGDPTKVGRKFRRDWEDEWKAELAAFKLEPRLTEADKKNDVKSWYRLLDTTLFLVVQQKDSGNRWILPHGVRTEGETMRQTAERVLHNSCGADLNVKFYSNAPCGYFKFKYPKAVREERGIEGDKVFFYKAYLTGGQLKSSSILKDFKWIPRKELKTTLPPEYCKSVEMFLIDQD</sequence>
<dbReference type="AlphaFoldDB" id="A0A6J1SKF5"/>
<evidence type="ECO:0000313" key="11">
    <source>
        <dbReference type="RefSeq" id="XP_026281759.1"/>
    </source>
</evidence>
<dbReference type="GeneID" id="113208797"/>
<dbReference type="PROSITE" id="PS51462">
    <property type="entry name" value="NUDIX"/>
    <property type="match status" value="1"/>
</dbReference>
<evidence type="ECO:0000256" key="8">
    <source>
        <dbReference type="ARBA" id="ARBA00035534"/>
    </source>
</evidence>
<dbReference type="Pfam" id="PF11788">
    <property type="entry name" value="MRP-L46"/>
    <property type="match status" value="1"/>
</dbReference>
<comment type="similarity">
    <text evidence="2">Belongs to the mitochondrion-specific ribosomal protein mL46 family.</text>
</comment>
<evidence type="ECO:0000256" key="3">
    <source>
        <dbReference type="ARBA" id="ARBA00022946"/>
    </source>
</evidence>
<dbReference type="GO" id="GO:0005743">
    <property type="term" value="C:mitochondrial inner membrane"/>
    <property type="evidence" value="ECO:0007669"/>
    <property type="project" value="UniProtKB-ARBA"/>
</dbReference>
<dbReference type="InterPro" id="IPR021757">
    <property type="entry name" value="Ribosomal_mL46_N"/>
</dbReference>
<name>A0A6J1SKF5_FRAOC</name>
<dbReference type="PANTHER" id="PTHR13124:SF12">
    <property type="entry name" value="LARGE RIBOSOMAL SUBUNIT PROTEIN ML46"/>
    <property type="match status" value="1"/>
</dbReference>
<accession>A0A6J1SKF5</accession>
<dbReference type="CTD" id="26589"/>
<evidence type="ECO:0000256" key="6">
    <source>
        <dbReference type="ARBA" id="ARBA00023274"/>
    </source>
</evidence>
<keyword evidence="6" id="KW-0687">Ribonucleoprotein</keyword>
<evidence type="ECO:0000256" key="7">
    <source>
        <dbReference type="ARBA" id="ARBA00035190"/>
    </source>
</evidence>
<dbReference type="OrthoDB" id="194611at2759"/>
<evidence type="ECO:0000256" key="4">
    <source>
        <dbReference type="ARBA" id="ARBA00022980"/>
    </source>
</evidence>
<evidence type="ECO:0000256" key="5">
    <source>
        <dbReference type="ARBA" id="ARBA00023128"/>
    </source>
</evidence>
<dbReference type="KEGG" id="foc:113208797"/>
<evidence type="ECO:0000259" key="9">
    <source>
        <dbReference type="PROSITE" id="PS51462"/>
    </source>
</evidence>
<comment type="subcellular location">
    <subcellularLocation>
        <location evidence="1">Mitochondrion</location>
    </subcellularLocation>
</comment>
<dbReference type="PANTHER" id="PTHR13124">
    <property type="entry name" value="39S RIBOSOMAL PROTEIN L46, MITOCHONDRIAL PRECURSOR-RELATED"/>
    <property type="match status" value="1"/>
</dbReference>
<dbReference type="Proteomes" id="UP000504606">
    <property type="component" value="Unplaced"/>
</dbReference>
<organism evidence="10 11">
    <name type="scientific">Frankliniella occidentalis</name>
    <name type="common">Western flower thrips</name>
    <name type="synonym">Euthrips occidentalis</name>
    <dbReference type="NCBI Taxonomy" id="133901"/>
    <lineage>
        <taxon>Eukaryota</taxon>
        <taxon>Metazoa</taxon>
        <taxon>Ecdysozoa</taxon>
        <taxon>Arthropoda</taxon>
        <taxon>Hexapoda</taxon>
        <taxon>Insecta</taxon>
        <taxon>Pterygota</taxon>
        <taxon>Neoptera</taxon>
        <taxon>Paraneoptera</taxon>
        <taxon>Thysanoptera</taxon>
        <taxon>Terebrantia</taxon>
        <taxon>Thripoidea</taxon>
        <taxon>Thripidae</taxon>
        <taxon>Frankliniella</taxon>
    </lineage>
</organism>
<dbReference type="InterPro" id="IPR033650">
    <property type="entry name" value="Ribosomal_mL46_NUDIX"/>
</dbReference>